<dbReference type="AlphaFoldDB" id="A0A9Q3S0R4"/>
<dbReference type="InterPro" id="IPR002491">
    <property type="entry name" value="ABC_transptr_periplasmic_BD"/>
</dbReference>
<dbReference type="InterPro" id="IPR050902">
    <property type="entry name" value="ABC_Transporter_SBP"/>
</dbReference>
<accession>A0A9Q3S0R4</accession>
<comment type="caution">
    <text evidence="2">The sequence shown here is derived from an EMBL/GenBank/DDBJ whole genome shotgun (WGS) entry which is preliminary data.</text>
</comment>
<organism evidence="2 3">
    <name type="scientific">Qipengyuania aquimaris</name>
    <dbReference type="NCBI Taxonomy" id="255984"/>
    <lineage>
        <taxon>Bacteria</taxon>
        <taxon>Pseudomonadati</taxon>
        <taxon>Pseudomonadota</taxon>
        <taxon>Alphaproteobacteria</taxon>
        <taxon>Sphingomonadales</taxon>
        <taxon>Erythrobacteraceae</taxon>
        <taxon>Qipengyuania</taxon>
    </lineage>
</organism>
<dbReference type="PROSITE" id="PS50983">
    <property type="entry name" value="FE_B12_PBP"/>
    <property type="match status" value="1"/>
</dbReference>
<dbReference type="EMBL" id="JAHVKP010000001">
    <property type="protein sequence ID" value="MBY6217951.1"/>
    <property type="molecule type" value="Genomic_DNA"/>
</dbReference>
<name>A0A9Q3S0R4_9SPHN</name>
<dbReference type="PANTHER" id="PTHR30535:SF34">
    <property type="entry name" value="MOLYBDATE-BINDING PROTEIN MOLA"/>
    <property type="match status" value="1"/>
</dbReference>
<sequence>MGLLLAGCAGSGGPSSGSASGPTIVSLNPCTDAVLAEVAAPGQLLAISHYSKDPRASSMSESDAARFAATGGTVEEVIALEPDLVIASTFIAPATRNALEKLGFTVETFGAAATVDDSIAQVRRLAALAGREEAGAVLVGEIEQAIADLSADGNEIEAVLWQPGGIVPGEGALVSDLMRRTGFGSYSAKRGLAQADYLPLEQVVADPPDVLLVAGSEAGQDHPVLDTLPGLRRESFDTRLLYCGGPTIIEAAARLAEIRGSST</sequence>
<evidence type="ECO:0000259" key="1">
    <source>
        <dbReference type="PROSITE" id="PS50983"/>
    </source>
</evidence>
<dbReference type="Pfam" id="PF01497">
    <property type="entry name" value="Peripla_BP_2"/>
    <property type="match status" value="1"/>
</dbReference>
<dbReference type="GO" id="GO:0071281">
    <property type="term" value="P:cellular response to iron ion"/>
    <property type="evidence" value="ECO:0007669"/>
    <property type="project" value="TreeGrafter"/>
</dbReference>
<feature type="domain" description="Fe/B12 periplasmic-binding" evidence="1">
    <location>
        <begin position="23"/>
        <end position="263"/>
    </location>
</feature>
<evidence type="ECO:0000313" key="3">
    <source>
        <dbReference type="Proteomes" id="UP000824927"/>
    </source>
</evidence>
<dbReference type="PANTHER" id="PTHR30535">
    <property type="entry name" value="VITAMIN B12-BINDING PROTEIN"/>
    <property type="match status" value="1"/>
</dbReference>
<evidence type="ECO:0000313" key="2">
    <source>
        <dbReference type="EMBL" id="MBY6217951.1"/>
    </source>
</evidence>
<proteinExistence type="predicted"/>
<protein>
    <submittedName>
        <fullName evidence="2">ABC transporter substrate-binding protein</fullName>
    </submittedName>
</protein>
<gene>
    <name evidence="2" type="ORF">KUV31_06295</name>
</gene>
<reference evidence="2" key="1">
    <citation type="submission" date="2021-06" db="EMBL/GenBank/DDBJ databases">
        <title>50 bacteria genomes isolated from Dapeng, Shenzhen, China.</title>
        <authorList>
            <person name="Zheng W."/>
            <person name="Yu S."/>
            <person name="Huang Y."/>
        </authorList>
    </citation>
    <scope>NUCLEOTIDE SEQUENCE</scope>
    <source>
        <strain evidence="2">DP4N28-2</strain>
    </source>
</reference>
<dbReference type="SUPFAM" id="SSF53807">
    <property type="entry name" value="Helical backbone' metal receptor"/>
    <property type="match status" value="1"/>
</dbReference>
<dbReference type="Proteomes" id="UP000824927">
    <property type="component" value="Unassembled WGS sequence"/>
</dbReference>
<dbReference type="Gene3D" id="3.40.50.1980">
    <property type="entry name" value="Nitrogenase molybdenum iron protein domain"/>
    <property type="match status" value="2"/>
</dbReference>